<organism evidence="1 2">
    <name type="scientific">Pristionchus pacificus</name>
    <name type="common">Parasitic nematode worm</name>
    <dbReference type="NCBI Taxonomy" id="54126"/>
    <lineage>
        <taxon>Eukaryota</taxon>
        <taxon>Metazoa</taxon>
        <taxon>Ecdysozoa</taxon>
        <taxon>Nematoda</taxon>
        <taxon>Chromadorea</taxon>
        <taxon>Rhabditida</taxon>
        <taxon>Rhabditina</taxon>
        <taxon>Diplogasteromorpha</taxon>
        <taxon>Diplogasteroidea</taxon>
        <taxon>Neodiplogasteridae</taxon>
        <taxon>Pristionchus</taxon>
    </lineage>
</organism>
<accession>A0A8R1UG84</accession>
<gene>
    <name evidence="1" type="primary">WBGene00113015</name>
</gene>
<keyword evidence="2" id="KW-1185">Reference proteome</keyword>
<evidence type="ECO:0000313" key="1">
    <source>
        <dbReference type="EnsemblMetazoa" id="PPA23461.1"/>
    </source>
</evidence>
<reference evidence="1" key="2">
    <citation type="submission" date="2022-06" db="UniProtKB">
        <authorList>
            <consortium name="EnsemblMetazoa"/>
        </authorList>
    </citation>
    <scope>IDENTIFICATION</scope>
    <source>
        <strain evidence="1">PS312</strain>
    </source>
</reference>
<accession>A0A454XJ06</accession>
<reference evidence="2" key="1">
    <citation type="journal article" date="2008" name="Nat. Genet.">
        <title>The Pristionchus pacificus genome provides a unique perspective on nematode lifestyle and parasitism.</title>
        <authorList>
            <person name="Dieterich C."/>
            <person name="Clifton S.W."/>
            <person name="Schuster L.N."/>
            <person name="Chinwalla A."/>
            <person name="Delehaunty K."/>
            <person name="Dinkelacker I."/>
            <person name="Fulton L."/>
            <person name="Fulton R."/>
            <person name="Godfrey J."/>
            <person name="Minx P."/>
            <person name="Mitreva M."/>
            <person name="Roeseler W."/>
            <person name="Tian H."/>
            <person name="Witte H."/>
            <person name="Yang S.P."/>
            <person name="Wilson R.K."/>
            <person name="Sommer R.J."/>
        </authorList>
    </citation>
    <scope>NUCLEOTIDE SEQUENCE [LARGE SCALE GENOMIC DNA]</scope>
    <source>
        <strain evidence="2">PS312</strain>
    </source>
</reference>
<dbReference type="EnsemblMetazoa" id="PPA23461.1">
    <property type="protein sequence ID" value="PPA23461.1"/>
    <property type="gene ID" value="WBGene00113015"/>
</dbReference>
<evidence type="ECO:0000313" key="2">
    <source>
        <dbReference type="Proteomes" id="UP000005239"/>
    </source>
</evidence>
<protein>
    <submittedName>
        <fullName evidence="1">Uncharacterized protein</fullName>
    </submittedName>
</protein>
<dbReference type="AlphaFoldDB" id="A0A454XJ06"/>
<sequence length="113" mass="13272">MFREFADVAGFTSLVADKPIENKKKETEQMMKENKTAEKYTRKEDKDEKKDKQEEDVMKKVNEVNLKMEDFSMMTYGVQETLISNPDDLVRFNYKTGKAEVVGKDPRKNKDHI</sequence>
<name>A0A454XJ06_PRIPA</name>
<proteinExistence type="predicted"/>
<dbReference type="Proteomes" id="UP000005239">
    <property type="component" value="Unassembled WGS sequence"/>
</dbReference>